<feature type="region of interest" description="Disordered" evidence="1">
    <location>
        <begin position="247"/>
        <end position="269"/>
    </location>
</feature>
<keyword evidence="4" id="KW-1185">Reference proteome</keyword>
<dbReference type="VEuPathDB" id="FungiDB:I302_03433"/>
<gene>
    <name evidence="2" type="ORF">I302_03433</name>
    <name evidence="3" type="ORF">I302_100061</name>
</gene>
<evidence type="ECO:0000256" key="1">
    <source>
        <dbReference type="SAM" id="MobiDB-lite"/>
    </source>
</evidence>
<evidence type="ECO:0000313" key="3">
    <source>
        <dbReference type="EMBL" id="WVW78110.1"/>
    </source>
</evidence>
<evidence type="ECO:0000313" key="2">
    <source>
        <dbReference type="EMBL" id="OCF25760.1"/>
    </source>
</evidence>
<dbReference type="Proteomes" id="UP000092730">
    <property type="component" value="Chromosome 1"/>
</dbReference>
<name>A0A1B9G441_9TREE</name>
<reference evidence="2" key="3">
    <citation type="submission" date="2014-01" db="EMBL/GenBank/DDBJ databases">
        <title>Evolution of pathogenesis and genome organization in the Tremellales.</title>
        <authorList>
            <person name="Cuomo C."/>
            <person name="Litvintseva A."/>
            <person name="Heitman J."/>
            <person name="Chen Y."/>
            <person name="Sun S."/>
            <person name="Springer D."/>
            <person name="Dromer F."/>
            <person name="Young S."/>
            <person name="Zeng Q."/>
            <person name="Chapman S."/>
            <person name="Gujja S."/>
            <person name="Saif S."/>
            <person name="Birren B."/>
        </authorList>
    </citation>
    <scope>NUCLEOTIDE SEQUENCE</scope>
    <source>
        <strain evidence="2">CBS 10118</strain>
    </source>
</reference>
<dbReference type="RefSeq" id="XP_019046830.1">
    <property type="nucleotide sequence ID" value="XM_019190082.1"/>
</dbReference>
<accession>A0A1B9G441</accession>
<organism evidence="2">
    <name type="scientific">Kwoniella bestiolae CBS 10118</name>
    <dbReference type="NCBI Taxonomy" id="1296100"/>
    <lineage>
        <taxon>Eukaryota</taxon>
        <taxon>Fungi</taxon>
        <taxon>Dikarya</taxon>
        <taxon>Basidiomycota</taxon>
        <taxon>Agaricomycotina</taxon>
        <taxon>Tremellomycetes</taxon>
        <taxon>Tremellales</taxon>
        <taxon>Cryptococcaceae</taxon>
        <taxon>Kwoniella</taxon>
    </lineage>
</organism>
<reference evidence="2" key="1">
    <citation type="submission" date="2013-07" db="EMBL/GenBank/DDBJ databases">
        <title>The Genome Sequence of Cryptococcus bestiolae CBS10118.</title>
        <authorList>
            <consortium name="The Broad Institute Genome Sequencing Platform"/>
            <person name="Cuomo C."/>
            <person name="Litvintseva A."/>
            <person name="Chen Y."/>
            <person name="Heitman J."/>
            <person name="Sun S."/>
            <person name="Springer D."/>
            <person name="Dromer F."/>
            <person name="Young S.K."/>
            <person name="Zeng Q."/>
            <person name="Gargeya S."/>
            <person name="Fitzgerald M."/>
            <person name="Abouelleil A."/>
            <person name="Alvarado L."/>
            <person name="Berlin A.M."/>
            <person name="Chapman S.B."/>
            <person name="Dewar J."/>
            <person name="Goldberg J."/>
            <person name="Griggs A."/>
            <person name="Gujja S."/>
            <person name="Hansen M."/>
            <person name="Howarth C."/>
            <person name="Imamovic A."/>
            <person name="Larimer J."/>
            <person name="McCowan C."/>
            <person name="Murphy C."/>
            <person name="Pearson M."/>
            <person name="Priest M."/>
            <person name="Roberts A."/>
            <person name="Saif S."/>
            <person name="Shea T."/>
            <person name="Sykes S."/>
            <person name="Wortman J."/>
            <person name="Nusbaum C."/>
            <person name="Birren B."/>
        </authorList>
    </citation>
    <scope>NUCLEOTIDE SEQUENCE [LARGE SCALE GENOMIC DNA]</scope>
    <source>
        <strain evidence="2">CBS 10118</strain>
    </source>
</reference>
<dbReference type="EMBL" id="KI894020">
    <property type="protein sequence ID" value="OCF25760.1"/>
    <property type="molecule type" value="Genomic_DNA"/>
</dbReference>
<evidence type="ECO:0000313" key="4">
    <source>
        <dbReference type="Proteomes" id="UP000092730"/>
    </source>
</evidence>
<dbReference type="KEGG" id="kbi:30207832"/>
<sequence>MNPPDDGGSFSLDKYVAEVQAKNNEDLGLCWEIYNLVTKLNDILITISKRDDQTRRRKYDTRFTRRRTGVHLINDGPKVPSRYIEECRPFHPDGPSPNVLKLSDQWGKTTEESLKRFEEEVMDSIRTRQEDLLTARKRLEELSNPNYVFDYTIGPQSDVVEIDLAIYPESKRTIRDRSAKIIFETVDFINRSPDLGWLDSGLSGVRLSVDARRSSLSTGSWVSVSSKDLDPRTNHYSDKFVDTLFVEDPPLSSDHEGEPPQTAQSIKEE</sequence>
<reference evidence="3" key="4">
    <citation type="submission" date="2024-02" db="EMBL/GenBank/DDBJ databases">
        <title>Comparative genomics of Cryptococcus and Kwoniella reveals pathogenesis evolution and contrasting modes of karyotype evolution via chromosome fusion or intercentromeric recombination.</title>
        <authorList>
            <person name="Coelho M.A."/>
            <person name="David-Palma M."/>
            <person name="Shea T."/>
            <person name="Bowers K."/>
            <person name="McGinley-Smith S."/>
            <person name="Mohammad A.W."/>
            <person name="Gnirke A."/>
            <person name="Yurkov A.M."/>
            <person name="Nowrousian M."/>
            <person name="Sun S."/>
            <person name="Cuomo C.A."/>
            <person name="Heitman J."/>
        </authorList>
    </citation>
    <scope>NUCLEOTIDE SEQUENCE</scope>
    <source>
        <strain evidence="3">CBS 10118</strain>
    </source>
</reference>
<dbReference type="GeneID" id="30207832"/>
<dbReference type="AlphaFoldDB" id="A0A1B9G441"/>
<proteinExistence type="predicted"/>
<reference evidence="3" key="2">
    <citation type="submission" date="2013-07" db="EMBL/GenBank/DDBJ databases">
        <authorList>
            <consortium name="The Broad Institute Genome Sequencing Platform"/>
            <person name="Cuomo C."/>
            <person name="Litvintseva A."/>
            <person name="Chen Y."/>
            <person name="Heitman J."/>
            <person name="Sun S."/>
            <person name="Springer D."/>
            <person name="Dromer F."/>
            <person name="Young S.K."/>
            <person name="Zeng Q."/>
            <person name="Gargeya S."/>
            <person name="Fitzgerald M."/>
            <person name="Abouelleil A."/>
            <person name="Alvarado L."/>
            <person name="Berlin A.M."/>
            <person name="Chapman S.B."/>
            <person name="Dewar J."/>
            <person name="Goldberg J."/>
            <person name="Griggs A."/>
            <person name="Gujja S."/>
            <person name="Hansen M."/>
            <person name="Howarth C."/>
            <person name="Imamovic A."/>
            <person name="Larimer J."/>
            <person name="McCowan C."/>
            <person name="Murphy C."/>
            <person name="Pearson M."/>
            <person name="Priest M."/>
            <person name="Roberts A."/>
            <person name="Saif S."/>
            <person name="Shea T."/>
            <person name="Sykes S."/>
            <person name="Wortman J."/>
            <person name="Nusbaum C."/>
            <person name="Birren B."/>
        </authorList>
    </citation>
    <scope>NUCLEOTIDE SEQUENCE</scope>
    <source>
        <strain evidence="3">CBS 10118</strain>
    </source>
</reference>
<protein>
    <submittedName>
        <fullName evidence="2">Uncharacterized protein</fullName>
    </submittedName>
</protein>
<dbReference type="EMBL" id="CP144541">
    <property type="protein sequence ID" value="WVW78110.1"/>
    <property type="molecule type" value="Genomic_DNA"/>
</dbReference>